<dbReference type="SUPFAM" id="SSF56752">
    <property type="entry name" value="D-aminoacid aminotransferase-like PLP-dependent enzymes"/>
    <property type="match status" value="1"/>
</dbReference>
<dbReference type="Gene3D" id="3.30.470.10">
    <property type="match status" value="1"/>
</dbReference>
<sequence length="346" mass="37862">MSSQAPDTSFPPGPSAKIVNGHVEIHFSEEKGWGQPQFVKDPYLRIHGLSPSLNYGQQAYEGMKAIRDIRGHIRVFRPEHHGLRLGRSAAFISIPQVPVDLFCEAVNLVVSQNAEFVPPYGSGATMYIRPVVIGLSSMLAPAPPKDYLFYIYVQPIAPYQGITALDAVFLEEYDRAAPKGTGAVKLGGNYAPLMRWTDLAKKEGYGLILHLDSKTNSRIEEFSTSGFVGIKDQADGQIVLVTSNSPNVIASTTAESVMQIARNLGWKISYSELSDFREVFAAGTAAGLVPVRSITRKSTGEKFTFDSGDGEGGPDCLRLREKLTAILQGDEADIYDWCRVVTQDKD</sequence>
<dbReference type="InterPro" id="IPR005786">
    <property type="entry name" value="B_amino_transII"/>
</dbReference>
<dbReference type="InterPro" id="IPR043132">
    <property type="entry name" value="BCAT-like_C"/>
</dbReference>
<feature type="modified residue" description="N6-(pyridoxal phosphate)lysine" evidence="6">
    <location>
        <position position="185"/>
    </location>
</feature>
<dbReference type="PIRSF" id="PIRSF006468">
    <property type="entry name" value="BCAT1"/>
    <property type="match status" value="1"/>
</dbReference>
<dbReference type="GO" id="GO:0004084">
    <property type="term" value="F:branched-chain-amino-acid transaminase activity"/>
    <property type="evidence" value="ECO:0007669"/>
    <property type="project" value="InterPro"/>
</dbReference>
<comment type="cofactor">
    <cofactor evidence="1">
        <name>pyridoxal 5'-phosphate</name>
        <dbReference type="ChEBI" id="CHEBI:597326"/>
    </cofactor>
</comment>
<dbReference type="EMBL" id="QZAL01000287">
    <property type="protein sequence ID" value="THW31616.1"/>
    <property type="molecule type" value="Genomic_DNA"/>
</dbReference>
<evidence type="ECO:0000256" key="3">
    <source>
        <dbReference type="ARBA" id="ARBA00022576"/>
    </source>
</evidence>
<dbReference type="PANTHER" id="PTHR42825">
    <property type="entry name" value="AMINO ACID AMINOTRANSFERASE"/>
    <property type="match status" value="1"/>
</dbReference>
<dbReference type="AlphaFoldDB" id="A0A4S8X2Q1"/>
<evidence type="ECO:0000256" key="4">
    <source>
        <dbReference type="ARBA" id="ARBA00022679"/>
    </source>
</evidence>
<dbReference type="PANTHER" id="PTHR42825:SF2">
    <property type="entry name" value="BRANCHED-CHAIN-AMINO-ACID AMINOTRANSFERASE 3, CHLOROPLASTIC-RELATED"/>
    <property type="match status" value="1"/>
</dbReference>
<dbReference type="GO" id="GO:0009081">
    <property type="term" value="P:branched-chain amino acid metabolic process"/>
    <property type="evidence" value="ECO:0007669"/>
    <property type="project" value="InterPro"/>
</dbReference>
<evidence type="ECO:0000256" key="2">
    <source>
        <dbReference type="ARBA" id="ARBA00009320"/>
    </source>
</evidence>
<organism evidence="7 8">
    <name type="scientific">Aureobasidium pullulans</name>
    <name type="common">Black yeast</name>
    <name type="synonym">Pullularia pullulans</name>
    <dbReference type="NCBI Taxonomy" id="5580"/>
    <lineage>
        <taxon>Eukaryota</taxon>
        <taxon>Fungi</taxon>
        <taxon>Dikarya</taxon>
        <taxon>Ascomycota</taxon>
        <taxon>Pezizomycotina</taxon>
        <taxon>Dothideomycetes</taxon>
        <taxon>Dothideomycetidae</taxon>
        <taxon>Dothideales</taxon>
        <taxon>Saccotheciaceae</taxon>
        <taxon>Aureobasidium</taxon>
    </lineage>
</organism>
<accession>A0A4S8X2Q1</accession>
<dbReference type="InterPro" id="IPR001544">
    <property type="entry name" value="Aminotrans_IV"/>
</dbReference>
<evidence type="ECO:0000256" key="5">
    <source>
        <dbReference type="ARBA" id="ARBA00022898"/>
    </source>
</evidence>
<reference evidence="7 8" key="1">
    <citation type="submission" date="2018-10" db="EMBL/GenBank/DDBJ databases">
        <title>Fifty Aureobasidium pullulans genomes reveal a recombining polyextremotolerant generalist.</title>
        <authorList>
            <person name="Gostincar C."/>
            <person name="Turk M."/>
            <person name="Zajc J."/>
            <person name="Gunde-Cimerman N."/>
        </authorList>
    </citation>
    <scope>NUCLEOTIDE SEQUENCE [LARGE SCALE GENOMIC DNA]</scope>
    <source>
        <strain evidence="7 8">EXF-11013</strain>
    </source>
</reference>
<dbReference type="InterPro" id="IPR036038">
    <property type="entry name" value="Aminotransferase-like"/>
</dbReference>
<keyword evidence="3 7" id="KW-0032">Aminotransferase</keyword>
<proteinExistence type="inferred from homology"/>
<comment type="caution">
    <text evidence="7">The sequence shown here is derived from an EMBL/GenBank/DDBJ whole genome shotgun (WGS) entry which is preliminary data.</text>
</comment>
<keyword evidence="5" id="KW-0663">Pyridoxal phosphate</keyword>
<comment type="similarity">
    <text evidence="2">Belongs to the class-IV pyridoxal-phosphate-dependent aminotransferase family.</text>
</comment>
<keyword evidence="4 7" id="KW-0808">Transferase</keyword>
<evidence type="ECO:0000313" key="8">
    <source>
        <dbReference type="Proteomes" id="UP000310687"/>
    </source>
</evidence>
<evidence type="ECO:0000313" key="7">
    <source>
        <dbReference type="EMBL" id="THW31616.1"/>
    </source>
</evidence>
<evidence type="ECO:0000256" key="1">
    <source>
        <dbReference type="ARBA" id="ARBA00001933"/>
    </source>
</evidence>
<dbReference type="Pfam" id="PF01063">
    <property type="entry name" value="Aminotran_4"/>
    <property type="match status" value="1"/>
</dbReference>
<gene>
    <name evidence="7" type="ORF">D6D22_10057</name>
</gene>
<dbReference type="Gene3D" id="3.20.10.10">
    <property type="entry name" value="D-amino Acid Aminotransferase, subunit A, domain 2"/>
    <property type="match status" value="1"/>
</dbReference>
<name>A0A4S8X2Q1_AURPU</name>
<evidence type="ECO:0000256" key="6">
    <source>
        <dbReference type="PIRSR" id="PIRSR006468-1"/>
    </source>
</evidence>
<protein>
    <submittedName>
        <fullName evidence="7">Branched-chain amino acid aminotransferase</fullName>
    </submittedName>
</protein>
<dbReference type="InterPro" id="IPR043131">
    <property type="entry name" value="BCAT-like_N"/>
</dbReference>
<dbReference type="Proteomes" id="UP000310687">
    <property type="component" value="Unassembled WGS sequence"/>
</dbReference>